<keyword evidence="6 10" id="KW-1133">Transmembrane helix</keyword>
<sequence length="571" mass="61919">MVHQHTQRHGRARGRGEEPGLPFAGVGRPAPLPGAPATNTNHAIVKTALCLLPPLLLAVVFYLHFQTQLSIFSPVCRCASQPAAAGAADDHVDRLRASATFLPLKDTRQGAETWFISTLNATAEPEGEARNLTALCLLPPLLLAVVFYLHFQTQLSIFSPVCRCASQPAAAGAADDHVDRLRASATFLPLKDTRQGAETWFISTLNATAEPEGEARNLVFPSPASAGRLLCLAAPSRRDGAKNAYALAWRDALPRGAALLPGLAFVSETAYDHTNIWHGLTTLVPFASWHARSGCRARPARWALFHHGEVRTEMSGWLATLAEATTGAAVAIETFDAPGPVCFEEAVVFRANVAGMNKERMLRAADFMRCKARAYCGVDASKAGGGGDPAVLRVTLLFRTGARAFKDEAAVTRVFQKECKRVAGCAVAAAHPTNLTFCEQVRLLSATDVLISSHGAQMTNLLFMDRNSSIMEFYPLGWKQRAGGGQYVFRWMASWAEMRHEGSWWEPVGEPCPNNPDILDCWKDRQIGHNETYFAQWAARVFAAAKERKTGNAVGDSEGGPPREATVCRCS</sequence>
<feature type="region of interest" description="Disordered" evidence="9">
    <location>
        <begin position="551"/>
        <end position="571"/>
    </location>
</feature>
<dbReference type="STRING" id="4555.K4A055"/>
<keyword evidence="8" id="KW-0325">Glycoprotein</keyword>
<dbReference type="GO" id="GO:0016757">
    <property type="term" value="F:glycosyltransferase activity"/>
    <property type="evidence" value="ECO:0000318"/>
    <property type="project" value="GO_Central"/>
</dbReference>
<keyword evidence="3" id="KW-0328">Glycosyltransferase</keyword>
<dbReference type="EMBL" id="AGNK02001148">
    <property type="status" value="NOT_ANNOTATED_CDS"/>
    <property type="molecule type" value="Genomic_DNA"/>
</dbReference>
<evidence type="ECO:0000256" key="5">
    <source>
        <dbReference type="ARBA" id="ARBA00022692"/>
    </source>
</evidence>
<dbReference type="AlphaFoldDB" id="K4A055"/>
<evidence type="ECO:0000313" key="13">
    <source>
        <dbReference type="Proteomes" id="UP000004995"/>
    </source>
</evidence>
<comment type="subcellular location">
    <subcellularLocation>
        <location evidence="1">Golgi apparatus membrane</location>
        <topology evidence="1">Single-pass type II membrane protein</topology>
    </subcellularLocation>
</comment>
<reference evidence="12" key="2">
    <citation type="submission" date="2018-08" db="UniProtKB">
        <authorList>
            <consortium name="EnsemblPlants"/>
        </authorList>
    </citation>
    <scope>IDENTIFICATION</scope>
    <source>
        <strain evidence="12">Yugu1</strain>
    </source>
</reference>
<evidence type="ECO:0000256" key="8">
    <source>
        <dbReference type="ARBA" id="ARBA00023180"/>
    </source>
</evidence>
<evidence type="ECO:0000256" key="7">
    <source>
        <dbReference type="ARBA" id="ARBA00023136"/>
    </source>
</evidence>
<feature type="region of interest" description="Disordered" evidence="9">
    <location>
        <begin position="1"/>
        <end position="34"/>
    </location>
</feature>
<evidence type="ECO:0000313" key="12">
    <source>
        <dbReference type="EnsemblPlants" id="KQL24900"/>
    </source>
</evidence>
<dbReference type="InterPro" id="IPR007657">
    <property type="entry name" value="Glycosyltransferase_61"/>
</dbReference>
<organism evidence="12 13">
    <name type="scientific">Setaria italica</name>
    <name type="common">Foxtail millet</name>
    <name type="synonym">Panicum italicum</name>
    <dbReference type="NCBI Taxonomy" id="4555"/>
    <lineage>
        <taxon>Eukaryota</taxon>
        <taxon>Viridiplantae</taxon>
        <taxon>Streptophyta</taxon>
        <taxon>Embryophyta</taxon>
        <taxon>Tracheophyta</taxon>
        <taxon>Spermatophyta</taxon>
        <taxon>Magnoliopsida</taxon>
        <taxon>Liliopsida</taxon>
        <taxon>Poales</taxon>
        <taxon>Poaceae</taxon>
        <taxon>PACMAD clade</taxon>
        <taxon>Panicoideae</taxon>
        <taxon>Panicodae</taxon>
        <taxon>Paniceae</taxon>
        <taxon>Cenchrinae</taxon>
        <taxon>Setaria</taxon>
    </lineage>
</organism>
<keyword evidence="13" id="KW-1185">Reference proteome</keyword>
<feature type="domain" description="Glycosyltransferase 61 catalytic" evidence="11">
    <location>
        <begin position="359"/>
        <end position="470"/>
    </location>
</feature>
<reference evidence="13" key="1">
    <citation type="journal article" date="2012" name="Nat. Biotechnol.">
        <title>Reference genome sequence of the model plant Setaria.</title>
        <authorList>
            <person name="Bennetzen J.L."/>
            <person name="Schmutz J."/>
            <person name="Wang H."/>
            <person name="Percifield R."/>
            <person name="Hawkins J."/>
            <person name="Pontaroli A.C."/>
            <person name="Estep M."/>
            <person name="Feng L."/>
            <person name="Vaughn J.N."/>
            <person name="Grimwood J."/>
            <person name="Jenkins J."/>
            <person name="Barry K."/>
            <person name="Lindquist E."/>
            <person name="Hellsten U."/>
            <person name="Deshpande S."/>
            <person name="Wang X."/>
            <person name="Wu X."/>
            <person name="Mitros T."/>
            <person name="Triplett J."/>
            <person name="Yang X."/>
            <person name="Ye C.Y."/>
            <person name="Mauro-Herrera M."/>
            <person name="Wang L."/>
            <person name="Li P."/>
            <person name="Sharma M."/>
            <person name="Sharma R."/>
            <person name="Ronald P.C."/>
            <person name="Panaud O."/>
            <person name="Kellogg E.A."/>
            <person name="Brutnell T.P."/>
            <person name="Doust A.N."/>
            <person name="Tuskan G.A."/>
            <person name="Rokhsar D."/>
            <person name="Devos K.M."/>
        </authorList>
    </citation>
    <scope>NUCLEOTIDE SEQUENCE [LARGE SCALE GENOMIC DNA]</scope>
    <source>
        <strain evidence="13">cv. Yugu1</strain>
    </source>
</reference>
<dbReference type="Proteomes" id="UP000004995">
    <property type="component" value="Unassembled WGS sequence"/>
</dbReference>
<keyword evidence="4" id="KW-0808">Transferase</keyword>
<name>K4A055_SETIT</name>
<feature type="transmembrane region" description="Helical" evidence="10">
    <location>
        <begin position="43"/>
        <end position="63"/>
    </location>
</feature>
<evidence type="ECO:0000256" key="6">
    <source>
        <dbReference type="ARBA" id="ARBA00022989"/>
    </source>
</evidence>
<dbReference type="HOGENOM" id="CLU_034605_0_0_1"/>
<dbReference type="InterPro" id="IPR049625">
    <property type="entry name" value="Glyco_transf_61_cat"/>
</dbReference>
<dbReference type="Gramene" id="KQL24900">
    <property type="protein sequence ID" value="KQL24900"/>
    <property type="gene ID" value="SETIT_032241mg"/>
</dbReference>
<feature type="compositionally biased region" description="Basic residues" evidence="9">
    <location>
        <begin position="1"/>
        <end position="13"/>
    </location>
</feature>
<comment type="pathway">
    <text evidence="2">Glycan metabolism.</text>
</comment>
<dbReference type="InParanoid" id="K4A055"/>
<protein>
    <recommendedName>
        <fullName evidence="11">Glycosyltransferase 61 catalytic domain-containing protein</fullName>
    </recommendedName>
</protein>
<dbReference type="OMA" id="NYCNIAS"/>
<dbReference type="PANTHER" id="PTHR20961:SF38">
    <property type="entry name" value="PROTEIN O-LINKED-MANNOSE BETA-1,4-N-ACETYLGLUCOSAMINYLTRANSFERASE 2"/>
    <property type="match status" value="1"/>
</dbReference>
<keyword evidence="5 10" id="KW-0812">Transmembrane</keyword>
<evidence type="ECO:0000256" key="3">
    <source>
        <dbReference type="ARBA" id="ARBA00022676"/>
    </source>
</evidence>
<evidence type="ECO:0000259" key="11">
    <source>
        <dbReference type="Pfam" id="PF04577"/>
    </source>
</evidence>
<evidence type="ECO:0000256" key="1">
    <source>
        <dbReference type="ARBA" id="ARBA00004323"/>
    </source>
</evidence>
<evidence type="ECO:0000256" key="4">
    <source>
        <dbReference type="ARBA" id="ARBA00022679"/>
    </source>
</evidence>
<dbReference type="Pfam" id="PF04577">
    <property type="entry name" value="Glyco_transf_61"/>
    <property type="match status" value="1"/>
</dbReference>
<evidence type="ECO:0000256" key="10">
    <source>
        <dbReference type="SAM" id="Phobius"/>
    </source>
</evidence>
<dbReference type="GO" id="GO:0000139">
    <property type="term" value="C:Golgi membrane"/>
    <property type="evidence" value="ECO:0007669"/>
    <property type="project" value="UniProtKB-SubCell"/>
</dbReference>
<evidence type="ECO:0000256" key="2">
    <source>
        <dbReference type="ARBA" id="ARBA00004881"/>
    </source>
</evidence>
<keyword evidence="7 10" id="KW-0472">Membrane</keyword>
<accession>K4A055</accession>
<evidence type="ECO:0000256" key="9">
    <source>
        <dbReference type="SAM" id="MobiDB-lite"/>
    </source>
</evidence>
<dbReference type="GO" id="GO:0016763">
    <property type="term" value="F:pentosyltransferase activity"/>
    <property type="evidence" value="ECO:0007669"/>
    <property type="project" value="UniProtKB-ARBA"/>
</dbReference>
<dbReference type="EnsemblPlants" id="KQL24900">
    <property type="protein sequence ID" value="KQL24900"/>
    <property type="gene ID" value="SETIT_032241mg"/>
</dbReference>
<dbReference type="eggNOG" id="ENOG502QTRX">
    <property type="taxonomic scope" value="Eukaryota"/>
</dbReference>
<proteinExistence type="predicted"/>
<dbReference type="PANTHER" id="PTHR20961">
    <property type="entry name" value="GLYCOSYLTRANSFERASE"/>
    <property type="match status" value="1"/>
</dbReference>